<dbReference type="RefSeq" id="XP_019054231.1">
    <property type="nucleotide sequence ID" value="XM_019198686.1"/>
</dbReference>
<dbReference type="InterPro" id="IPR036691">
    <property type="entry name" value="Endo/exonu/phosph_ase_sf"/>
</dbReference>
<dbReference type="FunCoup" id="A0A1U8Q859">
    <property type="interactions" value="3083"/>
</dbReference>
<dbReference type="Pfam" id="PF03372">
    <property type="entry name" value="Exo_endo_phos"/>
    <property type="match status" value="1"/>
</dbReference>
<dbReference type="OMA" id="NIDGCAM"/>
<dbReference type="GO" id="GO:0003730">
    <property type="term" value="F:mRNA 3'-UTR binding"/>
    <property type="evidence" value="ECO:0000318"/>
    <property type="project" value="GO_Central"/>
</dbReference>
<dbReference type="PANTHER" id="PTHR12121">
    <property type="entry name" value="CARBON CATABOLITE REPRESSOR PROTEIN 4"/>
    <property type="match status" value="1"/>
</dbReference>
<dbReference type="GO" id="GO:0003824">
    <property type="term" value="F:catalytic activity"/>
    <property type="evidence" value="ECO:0007669"/>
    <property type="project" value="InterPro"/>
</dbReference>
<dbReference type="Gene3D" id="3.60.10.10">
    <property type="entry name" value="Endonuclease/exonuclease/phosphatase"/>
    <property type="match status" value="1"/>
</dbReference>
<dbReference type="PANTHER" id="PTHR12121:SF82">
    <property type="entry name" value="CARBON CATABOLITE REPRESSOR PROTEIN 4 HOMOLOG 3"/>
    <property type="match status" value="1"/>
</dbReference>
<dbReference type="Proteomes" id="UP000189703">
    <property type="component" value="Unplaced"/>
</dbReference>
<reference evidence="2" key="1">
    <citation type="submission" date="2025-08" db="UniProtKB">
        <authorList>
            <consortium name="RefSeq"/>
        </authorList>
    </citation>
    <scope>IDENTIFICATION</scope>
</reference>
<dbReference type="OrthoDB" id="428734at2759"/>
<accession>A0A1U8Q859</accession>
<evidence type="ECO:0000313" key="2">
    <source>
        <dbReference type="RefSeq" id="XP_019054231.1"/>
    </source>
</evidence>
<dbReference type="SUPFAM" id="SSF56219">
    <property type="entry name" value="DNase I-like"/>
    <property type="match status" value="1"/>
</dbReference>
<proteinExistence type="predicted"/>
<sequence length="431" mass="49651">MACHAWWFFPSAPLATRVHCSFKCERFSKSNLSCCINDGTDATTHKVRRWYNPDRQKRVYQPEIVRYWIEADNPPIFDSKEKFIVVSYNILGDKNASNHRELYSHVHFHYMKWERRKRLICQELIGWKPDIICLQEVDRYYDLLSIMEKNGYAGSYKRRTGHATDGCALFWRATTFRLLEGESIEFRMFGLRDNVAQLSVFEMCRADSRRVLVGNIHVLFNPSRGDIKLGQIRLLLQRAHALSEKWGNIPVVLVGDFNSTPQSAVYKFLSSSELNVTLYDRRYLSGQIPMRRPFVLIDGCLNYSWSGEQVNIATGSPNRTIVEHPLKLNSSYLTVKGSARTRGSHGEPLATTYHSRFLGTVDYLWYSDGLFPTRVLDTPPVDMLRKTGGLPSKKLGSDHLALVSEFAFKKAEGKLKPTPYQDPHQTYPFSN</sequence>
<protein>
    <submittedName>
        <fullName evidence="2">Carbon catabolite repressor protein 4 homolog 3 isoform X3</fullName>
    </submittedName>
</protein>
<dbReference type="GeneID" id="104603019"/>
<name>A0A1U8Q859_NELNU</name>
<dbReference type="AlphaFoldDB" id="A0A1U8Q859"/>
<organism evidence="1 2">
    <name type="scientific">Nelumbo nucifera</name>
    <name type="common">Sacred lotus</name>
    <dbReference type="NCBI Taxonomy" id="4432"/>
    <lineage>
        <taxon>Eukaryota</taxon>
        <taxon>Viridiplantae</taxon>
        <taxon>Streptophyta</taxon>
        <taxon>Embryophyta</taxon>
        <taxon>Tracheophyta</taxon>
        <taxon>Spermatophyta</taxon>
        <taxon>Magnoliopsida</taxon>
        <taxon>Proteales</taxon>
        <taxon>Nelumbonaceae</taxon>
        <taxon>Nelumbo</taxon>
    </lineage>
</organism>
<dbReference type="InterPro" id="IPR005135">
    <property type="entry name" value="Endo/exonuclease/phosphatase"/>
</dbReference>
<evidence type="ECO:0000313" key="1">
    <source>
        <dbReference type="Proteomes" id="UP000189703"/>
    </source>
</evidence>
<keyword evidence="1" id="KW-1185">Reference proteome</keyword>
<gene>
    <name evidence="2" type="primary">LOC104603019</name>
</gene>
<dbReference type="FunFam" id="3.60.10.10:FF:000080">
    <property type="entry name" value="Carbon catabolite repressor protein 4 homolog 3"/>
    <property type="match status" value="1"/>
</dbReference>
<dbReference type="InterPro" id="IPR050410">
    <property type="entry name" value="CCR4/nocturin_mRNA_transcr"/>
</dbReference>